<dbReference type="AlphaFoldDB" id="A0A7M2WRV4"/>
<proteinExistence type="predicted"/>
<dbReference type="EMBL" id="CP063458">
    <property type="protein sequence ID" value="QOV88163.1"/>
    <property type="molecule type" value="Genomic_DNA"/>
</dbReference>
<sequence length="83" mass="9664">MPTPPPGVRDPKAAFRVGMRMSKSRRSHMPTRDIFVEFDSDYGAWARHTNMVLRQSLIRIVFVIFVPFVPFVPFVVNSKRQML</sequence>
<dbReference type="Proteomes" id="UP000593765">
    <property type="component" value="Chromosome"/>
</dbReference>
<gene>
    <name evidence="2" type="ORF">IPV69_18120</name>
</gene>
<keyword evidence="1" id="KW-1133">Transmembrane helix</keyword>
<accession>A0A7M2WRV4</accession>
<keyword evidence="1" id="KW-0472">Membrane</keyword>
<dbReference type="RefSeq" id="WP_206291131.1">
    <property type="nucleotide sequence ID" value="NZ_CP063458.1"/>
</dbReference>
<keyword evidence="3" id="KW-1185">Reference proteome</keyword>
<feature type="transmembrane region" description="Helical" evidence="1">
    <location>
        <begin position="57"/>
        <end position="76"/>
    </location>
</feature>
<name>A0A7M2WRV4_9BACT</name>
<protein>
    <submittedName>
        <fullName evidence="2">Uncharacterized protein</fullName>
    </submittedName>
</protein>
<evidence type="ECO:0000313" key="3">
    <source>
        <dbReference type="Proteomes" id="UP000593765"/>
    </source>
</evidence>
<organism evidence="2 3">
    <name type="scientific">Humisphaera borealis</name>
    <dbReference type="NCBI Taxonomy" id="2807512"/>
    <lineage>
        <taxon>Bacteria</taxon>
        <taxon>Pseudomonadati</taxon>
        <taxon>Planctomycetota</taxon>
        <taxon>Phycisphaerae</taxon>
        <taxon>Tepidisphaerales</taxon>
        <taxon>Tepidisphaeraceae</taxon>
        <taxon>Humisphaera</taxon>
    </lineage>
</organism>
<reference evidence="2 3" key="1">
    <citation type="submission" date="2020-10" db="EMBL/GenBank/DDBJ databases">
        <title>Wide distribution of Phycisphaera-like planctomycetes from WD2101 soil group in peatlands and genome analysis of the first cultivated representative.</title>
        <authorList>
            <person name="Dedysh S.N."/>
            <person name="Beletsky A.V."/>
            <person name="Ivanova A."/>
            <person name="Kulichevskaya I.S."/>
            <person name="Suzina N.E."/>
            <person name="Philippov D.A."/>
            <person name="Rakitin A.L."/>
            <person name="Mardanov A.V."/>
            <person name="Ravin N.V."/>
        </authorList>
    </citation>
    <scope>NUCLEOTIDE SEQUENCE [LARGE SCALE GENOMIC DNA]</scope>
    <source>
        <strain evidence="2 3">M1803</strain>
    </source>
</reference>
<evidence type="ECO:0000313" key="2">
    <source>
        <dbReference type="EMBL" id="QOV88163.1"/>
    </source>
</evidence>
<evidence type="ECO:0000256" key="1">
    <source>
        <dbReference type="SAM" id="Phobius"/>
    </source>
</evidence>
<dbReference type="KEGG" id="hbs:IPV69_18120"/>
<keyword evidence="1" id="KW-0812">Transmembrane</keyword>